<name>A0ABT4IPI9_9EURY</name>
<keyword evidence="3" id="KW-1185">Reference proteome</keyword>
<proteinExistence type="predicted"/>
<comment type="caution">
    <text evidence="2">The sequence shown here is derived from an EMBL/GenBank/DDBJ whole genome shotgun (WGS) entry which is preliminary data.</text>
</comment>
<sequence>MFRQASDEGVTEIIGFVLIMGLVAVVLFVMALVVPPMTGAEMEGELALGAVQDISDLKYDMDLLWEDSTLPNVTRSVLIQLSTPKRGIVSMLPVFTPTVGSATLTAGVSGVTLDINNTNYNNLLRLSYTTSNNYAPDSMVVYEAGAVFAGTRDSQSLVLAPSVGKSGDSLLIVLPRLVEGGETSVSGNRFGVVEYRLIDTDVDLYDKPEIKININEREDAAKSLANLIGMDLNEAGTTWIIQKYPGTVNVMTVNYSVVVRGAVL</sequence>
<evidence type="ECO:0000313" key="2">
    <source>
        <dbReference type="EMBL" id="MCZ0863534.1"/>
    </source>
</evidence>
<evidence type="ECO:0000256" key="1">
    <source>
        <dbReference type="SAM" id="Phobius"/>
    </source>
</evidence>
<keyword evidence="1" id="KW-0472">Membrane</keyword>
<dbReference type="RefSeq" id="WP_268923800.1">
    <property type="nucleotide sequence ID" value="NZ_JAPTGC010000031.1"/>
</dbReference>
<organism evidence="2 3">
    <name type="scientific">Methanocorpusculum vombati</name>
    <dbReference type="NCBI Taxonomy" id="3002864"/>
    <lineage>
        <taxon>Archaea</taxon>
        <taxon>Methanobacteriati</taxon>
        <taxon>Methanobacteriota</taxon>
        <taxon>Stenosarchaea group</taxon>
        <taxon>Methanomicrobia</taxon>
        <taxon>Methanomicrobiales</taxon>
        <taxon>Methanocorpusculaceae</taxon>
        <taxon>Methanocorpusculum</taxon>
    </lineage>
</organism>
<evidence type="ECO:0008006" key="4">
    <source>
        <dbReference type="Google" id="ProtNLM"/>
    </source>
</evidence>
<gene>
    <name evidence="2" type="ORF">O0S09_09810</name>
</gene>
<accession>A0ABT4IPI9</accession>
<evidence type="ECO:0000313" key="3">
    <source>
        <dbReference type="Proteomes" id="UP001141336"/>
    </source>
</evidence>
<dbReference type="Proteomes" id="UP001141336">
    <property type="component" value="Unassembled WGS sequence"/>
</dbReference>
<feature type="transmembrane region" description="Helical" evidence="1">
    <location>
        <begin position="13"/>
        <end position="34"/>
    </location>
</feature>
<dbReference type="InterPro" id="IPR055713">
    <property type="entry name" value="DUF7289"/>
</dbReference>
<dbReference type="Pfam" id="PF23960">
    <property type="entry name" value="DUF7289"/>
    <property type="match status" value="1"/>
</dbReference>
<protein>
    <recommendedName>
        <fullName evidence="4">Type IV pilin</fullName>
    </recommendedName>
</protein>
<keyword evidence="1" id="KW-0812">Transmembrane</keyword>
<reference evidence="2" key="1">
    <citation type="submission" date="2022-12" db="EMBL/GenBank/DDBJ databases">
        <title>Isolation and characterisation of novel Methanocorpusculum spp. from native Australian herbivores indicates the genus is ancestrally host-associated.</title>
        <authorList>
            <person name="Volmer J.G."/>
            <person name="Soo R.M."/>
            <person name="Evans P.N."/>
            <person name="Hoedt E.C."/>
            <person name="Astorga Alsina A.L."/>
            <person name="Woodcroft B.J."/>
            <person name="Tyson G.W."/>
            <person name="Hugenholtz P."/>
            <person name="Morrison M."/>
        </authorList>
    </citation>
    <scope>NUCLEOTIDE SEQUENCE</scope>
    <source>
        <strain evidence="2">CW153</strain>
    </source>
</reference>
<keyword evidence="1" id="KW-1133">Transmembrane helix</keyword>
<dbReference type="EMBL" id="JAPTGC010000031">
    <property type="protein sequence ID" value="MCZ0863534.1"/>
    <property type="molecule type" value="Genomic_DNA"/>
</dbReference>